<dbReference type="InterPro" id="IPR002994">
    <property type="entry name" value="Surf1/Shy1"/>
</dbReference>
<dbReference type="Pfam" id="PF02104">
    <property type="entry name" value="SURF1"/>
    <property type="match status" value="1"/>
</dbReference>
<sequence>MLRTALKPQWIAALVGALVVSWVFVLLSQWQFSRSVSEATPPVRTTEQVKPLTDVVRPGEAFPGTAADQMVTFTGSYDPKRQVLVADRLQDGRTGWWVVTAFTVDGAPAVGGERGTVVPVARGWIASPGQAGPPPSGVITLTGRLLPSEAPQAKQDLAAGQVATLSVAQLINVWDVPSYPGFVSATAATTASGTPVPASAGLEPLSVAPQPLEQPVNWLNIFYAVEWVVFAGFAIFLWWRLVRDDYERTQDAIADAAAAEAADHAANEPSDQTTTDAHTAPSETGGTP</sequence>
<gene>
    <name evidence="3" type="ORF">SCMU_28260</name>
</gene>
<protein>
    <recommendedName>
        <fullName evidence="1">SURF1-like protein</fullName>
    </recommendedName>
</protein>
<dbReference type="PROSITE" id="PS50895">
    <property type="entry name" value="SURF1"/>
    <property type="match status" value="1"/>
</dbReference>
<reference evidence="3 4" key="1">
    <citation type="journal article" date="2021" name="J. Biosci. Bioeng.">
        <title>Identification and characterization of a chc gene cluster responsible for the aromatization pathway of cyclohexanecarboxylate degradation in Sinomonas cyclohexanicum ATCC 51369.</title>
        <authorList>
            <person name="Yamamoto T."/>
            <person name="Hasegawa Y."/>
            <person name="Lau P.C.K."/>
            <person name="Iwaki H."/>
        </authorList>
    </citation>
    <scope>NUCLEOTIDE SEQUENCE [LARGE SCALE GENOMIC DNA]</scope>
    <source>
        <strain evidence="3 4">ATCC 51369</strain>
    </source>
</reference>
<keyword evidence="1" id="KW-1003">Cell membrane</keyword>
<feature type="compositionally biased region" description="Polar residues" evidence="2">
    <location>
        <begin position="269"/>
        <end position="288"/>
    </location>
</feature>
<keyword evidence="1" id="KW-1133">Transmembrane helix</keyword>
<feature type="transmembrane region" description="Helical" evidence="1">
    <location>
        <begin position="218"/>
        <end position="239"/>
    </location>
</feature>
<comment type="subcellular location">
    <subcellularLocation>
        <location evidence="1">Cell membrane</location>
        <topology evidence="1">Multi-pass membrane protein</topology>
    </subcellularLocation>
</comment>
<comment type="similarity">
    <text evidence="1">Belongs to the SURF1 family.</text>
</comment>
<organism evidence="3 4">
    <name type="scientific">Sinomonas cyclohexanicum</name>
    <name type="common">Corynebacterium cyclohexanicum</name>
    <dbReference type="NCBI Taxonomy" id="322009"/>
    <lineage>
        <taxon>Bacteria</taxon>
        <taxon>Bacillati</taxon>
        <taxon>Actinomycetota</taxon>
        <taxon>Actinomycetes</taxon>
        <taxon>Micrococcales</taxon>
        <taxon>Micrococcaceae</taxon>
        <taxon>Sinomonas</taxon>
    </lineage>
</organism>
<evidence type="ECO:0000256" key="1">
    <source>
        <dbReference type="RuleBase" id="RU363076"/>
    </source>
</evidence>
<keyword evidence="4" id="KW-1185">Reference proteome</keyword>
<dbReference type="RefSeq" id="WP_229229738.1">
    <property type="nucleotide sequence ID" value="NZ_AP024525.1"/>
</dbReference>
<comment type="caution">
    <text evidence="1">Lacks conserved residue(s) required for the propagation of feature annotation.</text>
</comment>
<dbReference type="EMBL" id="AP024525">
    <property type="protein sequence ID" value="BCT76984.1"/>
    <property type="molecule type" value="Genomic_DNA"/>
</dbReference>
<evidence type="ECO:0000256" key="2">
    <source>
        <dbReference type="SAM" id="MobiDB-lite"/>
    </source>
</evidence>
<keyword evidence="1" id="KW-0812">Transmembrane</keyword>
<evidence type="ECO:0000313" key="4">
    <source>
        <dbReference type="Proteomes" id="UP001319861"/>
    </source>
</evidence>
<name>A0ABN6FJX5_SINCY</name>
<proteinExistence type="inferred from homology"/>
<accession>A0ABN6FJX5</accession>
<keyword evidence="1" id="KW-0472">Membrane</keyword>
<feature type="region of interest" description="Disordered" evidence="2">
    <location>
        <begin position="257"/>
        <end position="288"/>
    </location>
</feature>
<dbReference type="Proteomes" id="UP001319861">
    <property type="component" value="Chromosome"/>
</dbReference>
<evidence type="ECO:0000313" key="3">
    <source>
        <dbReference type="EMBL" id="BCT76984.1"/>
    </source>
</evidence>